<evidence type="ECO:0000313" key="4">
    <source>
        <dbReference type="Proteomes" id="UP000001055"/>
    </source>
</evidence>
<feature type="compositionally biased region" description="Low complexity" evidence="2">
    <location>
        <begin position="55"/>
        <end position="81"/>
    </location>
</feature>
<feature type="region of interest" description="Disordered" evidence="2">
    <location>
        <begin position="617"/>
        <end position="667"/>
    </location>
</feature>
<evidence type="ECO:0000256" key="1">
    <source>
        <dbReference type="SAM" id="Coils"/>
    </source>
</evidence>
<evidence type="ECO:0000256" key="2">
    <source>
        <dbReference type="SAM" id="MobiDB-lite"/>
    </source>
</evidence>
<accession>Q0TZE6</accession>
<name>Q0TZE6_PHANO</name>
<sequence length="667" mass="77126">MTDNSSIANHITPEKLTLMKIKAGGFEREFLSEPSTPTQIPPSLDFPPLLGHQHSSSSNMNSSLTRRSSRQVSSASRRSNSFLQSHRNKMSSELTQVVLSSLKGKFFALMDLMSTASREASSLKDSWARITSEREALAREREDLMIQVDEVTETLERSQSEYHHHGHELVERKRQVEKLLLELSAAFTAVSEQKKKVVDRDHDLESTRAELTELRTRVSRSGSDYSRISVELQALTAKLKVAEDDRNQASHDSERHRGDLRMLLREHTDLKSKSAETTVKLETSRKEILSLTDRIKMWELERDEHLHEKDRLQEELKRAIVRAEEVSRDLIELTERHDRTQREHTKVKENLRIIETERDDQALTIENLRREVKAKSIGWEEADSRHAEVNLKYEHIKREVIATKEKLREFELEHTELRNSIEGSREELRLTIIERDQLKEDVQDERRKVADGHRRVSALEETLKRAELTATEARSEIHTLSDTVADIVAAERNKVLVREGEDGRTKHGHFTREISDLKDKLVIFQAEIRTLTEARDRAYKDLNDWKHKYEEVTETITEYHDNSGELEFEIESLRTLLREAREQKERAISARHAADRERDEYVTKYEEKCREMERFEESASSHYHSHGRSGGEGKSFTRTVSTAGTTVHHSGKHGHSSTEGGGMFSSP</sequence>
<organism evidence="3 4">
    <name type="scientific">Phaeosphaeria nodorum (strain SN15 / ATCC MYA-4574 / FGSC 10173)</name>
    <name type="common">Glume blotch fungus</name>
    <name type="synonym">Parastagonospora nodorum</name>
    <dbReference type="NCBI Taxonomy" id="321614"/>
    <lineage>
        <taxon>Eukaryota</taxon>
        <taxon>Fungi</taxon>
        <taxon>Dikarya</taxon>
        <taxon>Ascomycota</taxon>
        <taxon>Pezizomycotina</taxon>
        <taxon>Dothideomycetes</taxon>
        <taxon>Pleosporomycetidae</taxon>
        <taxon>Pleosporales</taxon>
        <taxon>Pleosporineae</taxon>
        <taxon>Phaeosphaeriaceae</taxon>
        <taxon>Parastagonospora</taxon>
    </lineage>
</organism>
<keyword evidence="1" id="KW-0175">Coiled coil</keyword>
<dbReference type="eggNOG" id="ENOG502SMFR">
    <property type="taxonomic scope" value="Eukaryota"/>
</dbReference>
<dbReference type="InParanoid" id="Q0TZE6"/>
<protein>
    <submittedName>
        <fullName evidence="3">Uncharacterized protein</fullName>
    </submittedName>
</protein>
<dbReference type="HOGENOM" id="CLU_026453_0_0_1"/>
<feature type="compositionally biased region" description="Polar residues" evidence="2">
    <location>
        <begin position="636"/>
        <end position="648"/>
    </location>
</feature>
<dbReference type="Proteomes" id="UP000001055">
    <property type="component" value="Unassembled WGS sequence"/>
</dbReference>
<dbReference type="EMBL" id="CH445359">
    <property type="protein sequence ID" value="EAT77506.2"/>
    <property type="molecule type" value="Genomic_DNA"/>
</dbReference>
<dbReference type="KEGG" id="pno:SNOG_14963"/>
<gene>
    <name evidence="3" type="ORF">SNOG_14963</name>
</gene>
<reference evidence="4" key="1">
    <citation type="journal article" date="2007" name="Plant Cell">
        <title>Dothideomycete-plant interactions illuminated by genome sequencing and EST analysis of the wheat pathogen Stagonospora nodorum.</title>
        <authorList>
            <person name="Hane J.K."/>
            <person name="Lowe R.G."/>
            <person name="Solomon P.S."/>
            <person name="Tan K.C."/>
            <person name="Schoch C.L."/>
            <person name="Spatafora J.W."/>
            <person name="Crous P.W."/>
            <person name="Kodira C."/>
            <person name="Birren B.W."/>
            <person name="Galagan J.E."/>
            <person name="Torriani S.F."/>
            <person name="McDonald B.A."/>
            <person name="Oliver R.P."/>
        </authorList>
    </citation>
    <scope>NUCLEOTIDE SEQUENCE [LARGE SCALE GENOMIC DNA]</scope>
    <source>
        <strain evidence="4">SN15 / ATCC MYA-4574 / FGSC 10173</strain>
    </source>
</reference>
<feature type="region of interest" description="Disordered" evidence="2">
    <location>
        <begin position="31"/>
        <end position="87"/>
    </location>
</feature>
<dbReference type="AlphaFoldDB" id="Q0TZE6"/>
<feature type="coiled-coil region" evidence="1">
    <location>
        <begin position="563"/>
        <end position="597"/>
    </location>
</feature>
<dbReference type="VEuPathDB" id="FungiDB:JI435_149630"/>
<feature type="coiled-coil region" evidence="1">
    <location>
        <begin position="281"/>
        <end position="483"/>
    </location>
</feature>
<evidence type="ECO:0000313" key="3">
    <source>
        <dbReference type="EMBL" id="EAT77506.2"/>
    </source>
</evidence>
<dbReference type="GeneID" id="5982053"/>
<feature type="coiled-coil region" evidence="1">
    <location>
        <begin position="134"/>
        <end position="161"/>
    </location>
</feature>
<proteinExistence type="predicted"/>
<dbReference type="RefSeq" id="XP_001805129.1">
    <property type="nucleotide sequence ID" value="XM_001805077.1"/>
</dbReference>
<feature type="coiled-coil region" evidence="1">
    <location>
        <begin position="225"/>
        <end position="252"/>
    </location>
</feature>